<keyword evidence="4 12" id="KW-0645">Protease</keyword>
<feature type="region of interest" description="Disordered" evidence="13">
    <location>
        <begin position="285"/>
        <end position="320"/>
    </location>
</feature>
<gene>
    <name evidence="12 15" type="primary">htpX</name>
    <name evidence="15" type="ORF">GCM10007301_44900</name>
</gene>
<dbReference type="GO" id="GO:0005886">
    <property type="term" value="C:plasma membrane"/>
    <property type="evidence" value="ECO:0007669"/>
    <property type="project" value="UniProtKB-SubCell"/>
</dbReference>
<dbReference type="HAMAP" id="MF_00188">
    <property type="entry name" value="Pept_M48_protease_HtpX"/>
    <property type="match status" value="1"/>
</dbReference>
<keyword evidence="9 12" id="KW-1133">Transmembrane helix</keyword>
<dbReference type="AlphaFoldDB" id="A0A917C9I7"/>
<keyword evidence="16" id="KW-1185">Reference proteome</keyword>
<feature type="compositionally biased region" description="Gly residues" evidence="13">
    <location>
        <begin position="306"/>
        <end position="320"/>
    </location>
</feature>
<evidence type="ECO:0000313" key="16">
    <source>
        <dbReference type="Proteomes" id="UP000606044"/>
    </source>
</evidence>
<feature type="domain" description="Peptidase M48" evidence="14">
    <location>
        <begin position="66"/>
        <end position="278"/>
    </location>
</feature>
<evidence type="ECO:0000256" key="6">
    <source>
        <dbReference type="ARBA" id="ARBA00022723"/>
    </source>
</evidence>
<dbReference type="EMBL" id="BMCT01000008">
    <property type="protein sequence ID" value="GGF79825.1"/>
    <property type="molecule type" value="Genomic_DNA"/>
</dbReference>
<evidence type="ECO:0000256" key="8">
    <source>
        <dbReference type="ARBA" id="ARBA00022833"/>
    </source>
</evidence>
<feature type="active site" evidence="12">
    <location>
        <position position="131"/>
    </location>
</feature>
<dbReference type="GO" id="GO:0004222">
    <property type="term" value="F:metalloendopeptidase activity"/>
    <property type="evidence" value="ECO:0007669"/>
    <property type="project" value="UniProtKB-UniRule"/>
</dbReference>
<accession>A0A917C9I7</accession>
<dbReference type="PANTHER" id="PTHR43221:SF1">
    <property type="entry name" value="PROTEASE HTPX"/>
    <property type="match status" value="1"/>
</dbReference>
<proteinExistence type="inferred from homology"/>
<dbReference type="EC" id="3.4.24.-" evidence="12"/>
<comment type="similarity">
    <text evidence="2 12">Belongs to the peptidase M48B family.</text>
</comment>
<feature type="transmembrane region" description="Helical" evidence="12">
    <location>
        <begin position="175"/>
        <end position="197"/>
    </location>
</feature>
<dbReference type="InterPro" id="IPR001915">
    <property type="entry name" value="Peptidase_M48"/>
</dbReference>
<comment type="subcellular location">
    <subcellularLocation>
        <location evidence="1 12">Cell membrane</location>
        <topology evidence="1 12">Multi-pass membrane protein</topology>
    </subcellularLocation>
</comment>
<dbReference type="Proteomes" id="UP000606044">
    <property type="component" value="Unassembled WGS sequence"/>
</dbReference>
<feature type="binding site" evidence="12">
    <location>
        <position position="130"/>
    </location>
    <ligand>
        <name>Zn(2+)</name>
        <dbReference type="ChEBI" id="CHEBI:29105"/>
        <note>catalytic</note>
    </ligand>
</feature>
<feature type="transmembrane region" description="Helical" evidence="12">
    <location>
        <begin position="141"/>
        <end position="163"/>
    </location>
</feature>
<evidence type="ECO:0000256" key="12">
    <source>
        <dbReference type="HAMAP-Rule" id="MF_00188"/>
    </source>
</evidence>
<evidence type="ECO:0000256" key="7">
    <source>
        <dbReference type="ARBA" id="ARBA00022801"/>
    </source>
</evidence>
<dbReference type="NCBIfam" id="NF002826">
    <property type="entry name" value="PRK03001.1"/>
    <property type="match status" value="1"/>
</dbReference>
<evidence type="ECO:0000259" key="14">
    <source>
        <dbReference type="Pfam" id="PF01435"/>
    </source>
</evidence>
<evidence type="ECO:0000256" key="4">
    <source>
        <dbReference type="ARBA" id="ARBA00022670"/>
    </source>
</evidence>
<dbReference type="PANTHER" id="PTHR43221">
    <property type="entry name" value="PROTEASE HTPX"/>
    <property type="match status" value="1"/>
</dbReference>
<keyword evidence="5 12" id="KW-0812">Transmembrane</keyword>
<comment type="caution">
    <text evidence="15">The sequence shown here is derived from an EMBL/GenBank/DDBJ whole genome shotgun (WGS) entry which is preliminary data.</text>
</comment>
<evidence type="ECO:0000256" key="2">
    <source>
        <dbReference type="ARBA" id="ARBA00009779"/>
    </source>
</evidence>
<dbReference type="NCBIfam" id="NF002363">
    <property type="entry name" value="PRK01345.1"/>
    <property type="match status" value="1"/>
</dbReference>
<evidence type="ECO:0000256" key="10">
    <source>
        <dbReference type="ARBA" id="ARBA00023049"/>
    </source>
</evidence>
<keyword evidence="3 12" id="KW-1003">Cell membrane</keyword>
<dbReference type="GO" id="GO:0006508">
    <property type="term" value="P:proteolysis"/>
    <property type="evidence" value="ECO:0007669"/>
    <property type="project" value="UniProtKB-KW"/>
</dbReference>
<dbReference type="Pfam" id="PF01435">
    <property type="entry name" value="Peptidase_M48"/>
    <property type="match status" value="1"/>
</dbReference>
<evidence type="ECO:0000256" key="3">
    <source>
        <dbReference type="ARBA" id="ARBA00022475"/>
    </source>
</evidence>
<evidence type="ECO:0000256" key="11">
    <source>
        <dbReference type="ARBA" id="ARBA00023136"/>
    </source>
</evidence>
<dbReference type="InterPro" id="IPR022919">
    <property type="entry name" value="Pept_M48_protease_HtpX"/>
</dbReference>
<organism evidence="15 16">
    <name type="scientific">Azorhizobium oxalatiphilum</name>
    <dbReference type="NCBI Taxonomy" id="980631"/>
    <lineage>
        <taxon>Bacteria</taxon>
        <taxon>Pseudomonadati</taxon>
        <taxon>Pseudomonadota</taxon>
        <taxon>Alphaproteobacteria</taxon>
        <taxon>Hyphomicrobiales</taxon>
        <taxon>Xanthobacteraceae</taxon>
        <taxon>Azorhizobium</taxon>
    </lineage>
</organism>
<evidence type="ECO:0000256" key="1">
    <source>
        <dbReference type="ARBA" id="ARBA00004651"/>
    </source>
</evidence>
<name>A0A917C9I7_9HYPH</name>
<keyword evidence="7 12" id="KW-0378">Hydrolase</keyword>
<comment type="cofactor">
    <cofactor evidence="12">
        <name>Zn(2+)</name>
        <dbReference type="ChEBI" id="CHEBI:29105"/>
    </cofactor>
    <text evidence="12">Binds 1 zinc ion per subunit.</text>
</comment>
<reference evidence="15" key="2">
    <citation type="submission" date="2020-09" db="EMBL/GenBank/DDBJ databases">
        <authorList>
            <person name="Sun Q."/>
            <person name="Sedlacek I."/>
        </authorList>
    </citation>
    <scope>NUCLEOTIDE SEQUENCE</scope>
    <source>
        <strain evidence="15">CCM 7897</strain>
    </source>
</reference>
<reference evidence="15" key="1">
    <citation type="journal article" date="2014" name="Int. J. Syst. Evol. Microbiol.">
        <title>Complete genome sequence of Corynebacterium casei LMG S-19264T (=DSM 44701T), isolated from a smear-ripened cheese.</title>
        <authorList>
            <consortium name="US DOE Joint Genome Institute (JGI-PGF)"/>
            <person name="Walter F."/>
            <person name="Albersmeier A."/>
            <person name="Kalinowski J."/>
            <person name="Ruckert C."/>
        </authorList>
    </citation>
    <scope>NUCLEOTIDE SEQUENCE</scope>
    <source>
        <strain evidence="15">CCM 7897</strain>
    </source>
</reference>
<evidence type="ECO:0000256" key="9">
    <source>
        <dbReference type="ARBA" id="ARBA00022989"/>
    </source>
</evidence>
<evidence type="ECO:0000313" key="15">
    <source>
        <dbReference type="EMBL" id="GGF79825.1"/>
    </source>
</evidence>
<sequence>MNYMRTAILLAGLTALFMVLGFAMGGKGGMMIAFLIAAGTNIFSYWFSDKMVLRMYGARAVDMSTAPELVGMVAQLAQRANLPMPKVYIIDNPQPNAFATGRNPQNAAVAATTGLLQMLNRDEVAGVMAHELAHVKHHDTLTMTLTATIAGAISMLANFGMFFGGGNRENNNPFGLVSTILMAILAPMAAMVVQMAISRSREYVADRTGAEICGQPLALASALAKIAGGAHQVPNYEAEANPATAHMFIINPLSGARMDNLFSTHPNTENRIAALQELARGMGGGGGYRQPTVQPARGAGTPPGGPWGNAGGGARRGPWG</sequence>
<keyword evidence="6 12" id="KW-0479">Metal-binding</keyword>
<keyword evidence="11 12" id="KW-0472">Membrane</keyword>
<dbReference type="Gene3D" id="3.30.2010.10">
    <property type="entry name" value="Metalloproteases ('zincins'), catalytic domain"/>
    <property type="match status" value="1"/>
</dbReference>
<feature type="transmembrane region" description="Helical" evidence="12">
    <location>
        <begin position="31"/>
        <end position="48"/>
    </location>
</feature>
<dbReference type="InterPro" id="IPR050083">
    <property type="entry name" value="HtpX_protease"/>
</dbReference>
<feature type="binding site" evidence="12">
    <location>
        <position position="134"/>
    </location>
    <ligand>
        <name>Zn(2+)</name>
        <dbReference type="ChEBI" id="CHEBI:29105"/>
        <note>catalytic</note>
    </ligand>
</feature>
<evidence type="ECO:0000256" key="5">
    <source>
        <dbReference type="ARBA" id="ARBA00022692"/>
    </source>
</evidence>
<evidence type="ECO:0000256" key="13">
    <source>
        <dbReference type="SAM" id="MobiDB-lite"/>
    </source>
</evidence>
<keyword evidence="10 12" id="KW-0482">Metalloprotease</keyword>
<feature type="binding site" evidence="12">
    <location>
        <position position="202"/>
    </location>
    <ligand>
        <name>Zn(2+)</name>
        <dbReference type="ChEBI" id="CHEBI:29105"/>
        <note>catalytic</note>
    </ligand>
</feature>
<dbReference type="CDD" id="cd07336">
    <property type="entry name" value="M48B_HtpX_like"/>
    <property type="match status" value="1"/>
</dbReference>
<dbReference type="GO" id="GO:0008270">
    <property type="term" value="F:zinc ion binding"/>
    <property type="evidence" value="ECO:0007669"/>
    <property type="project" value="UniProtKB-UniRule"/>
</dbReference>
<dbReference type="RefSeq" id="WP_188582796.1">
    <property type="nucleotide sequence ID" value="NZ_BMCT01000008.1"/>
</dbReference>
<keyword evidence="8 12" id="KW-0862">Zinc</keyword>
<protein>
    <recommendedName>
        <fullName evidence="12">Protease HtpX homolog</fullName>
        <ecNumber evidence="12">3.4.24.-</ecNumber>
    </recommendedName>
</protein>